<dbReference type="Gene3D" id="1.10.1740.10">
    <property type="match status" value="1"/>
</dbReference>
<dbReference type="GO" id="GO:0006352">
    <property type="term" value="P:DNA-templated transcription initiation"/>
    <property type="evidence" value="ECO:0007669"/>
    <property type="project" value="InterPro"/>
</dbReference>
<protein>
    <recommendedName>
        <fullName evidence="7">RNA polymerase, sigma-24 subunit, ECF subfamily</fullName>
    </recommendedName>
</protein>
<organism evidence="5 6">
    <name type="scientific">Virgisporangium ochraceum</name>
    <dbReference type="NCBI Taxonomy" id="65505"/>
    <lineage>
        <taxon>Bacteria</taxon>
        <taxon>Bacillati</taxon>
        <taxon>Actinomycetota</taxon>
        <taxon>Actinomycetes</taxon>
        <taxon>Micromonosporales</taxon>
        <taxon>Micromonosporaceae</taxon>
        <taxon>Virgisporangium</taxon>
    </lineage>
</organism>
<proteinExistence type="predicted"/>
<dbReference type="EMBL" id="BOPH01000149">
    <property type="protein sequence ID" value="GIJ75109.1"/>
    <property type="molecule type" value="Genomic_DNA"/>
</dbReference>
<keyword evidence="2" id="KW-0731">Sigma factor</keyword>
<accession>A0A8J4A3M0</accession>
<gene>
    <name evidence="5" type="ORF">Voc01_100260</name>
</gene>
<dbReference type="SUPFAM" id="SSF88946">
    <property type="entry name" value="Sigma2 domain of RNA polymerase sigma factors"/>
    <property type="match status" value="1"/>
</dbReference>
<reference evidence="5" key="1">
    <citation type="submission" date="2021-01" db="EMBL/GenBank/DDBJ databases">
        <title>Whole genome shotgun sequence of Virgisporangium ochraceum NBRC 16418.</title>
        <authorList>
            <person name="Komaki H."/>
            <person name="Tamura T."/>
        </authorList>
    </citation>
    <scope>NUCLEOTIDE SEQUENCE</scope>
    <source>
        <strain evidence="5">NBRC 16418</strain>
    </source>
</reference>
<name>A0A8J4A3M0_9ACTN</name>
<dbReference type="GO" id="GO:0016987">
    <property type="term" value="F:sigma factor activity"/>
    <property type="evidence" value="ECO:0007669"/>
    <property type="project" value="UniProtKB-KW"/>
</dbReference>
<feature type="compositionally biased region" description="Basic and acidic residues" evidence="4">
    <location>
        <begin position="109"/>
        <end position="120"/>
    </location>
</feature>
<evidence type="ECO:0000256" key="1">
    <source>
        <dbReference type="ARBA" id="ARBA00023015"/>
    </source>
</evidence>
<comment type="caution">
    <text evidence="5">The sequence shown here is derived from an EMBL/GenBank/DDBJ whole genome shotgun (WGS) entry which is preliminary data.</text>
</comment>
<dbReference type="PANTHER" id="PTHR43133:SF66">
    <property type="entry name" value="ECF RNA POLYMERASE SIGMA FACTOR SIGK"/>
    <property type="match status" value="1"/>
</dbReference>
<dbReference type="InterPro" id="IPR039425">
    <property type="entry name" value="RNA_pol_sigma-70-like"/>
</dbReference>
<keyword evidence="3" id="KW-0804">Transcription</keyword>
<sequence length="135" mass="15211">MRTPPVPAGIRRQEFYNDRLHDLVIRIAAGERPAFRTLYGLLAPRVWGEAVRLLPPGDARAVTRSTFVEIWHLARHHLDDETGEVRGWVLAITARRVYDRTRSGGGSSSHRDGHDHHTHRELVGLLGPGADLSRM</sequence>
<evidence type="ECO:0000256" key="3">
    <source>
        <dbReference type="ARBA" id="ARBA00023163"/>
    </source>
</evidence>
<evidence type="ECO:0000313" key="5">
    <source>
        <dbReference type="EMBL" id="GIJ75109.1"/>
    </source>
</evidence>
<keyword evidence="6" id="KW-1185">Reference proteome</keyword>
<dbReference type="RefSeq" id="WP_203934890.1">
    <property type="nucleotide sequence ID" value="NZ_BOPH01000149.1"/>
</dbReference>
<feature type="region of interest" description="Disordered" evidence="4">
    <location>
        <begin position="100"/>
        <end position="120"/>
    </location>
</feature>
<evidence type="ECO:0000256" key="2">
    <source>
        <dbReference type="ARBA" id="ARBA00023082"/>
    </source>
</evidence>
<dbReference type="Proteomes" id="UP000635606">
    <property type="component" value="Unassembled WGS sequence"/>
</dbReference>
<dbReference type="PANTHER" id="PTHR43133">
    <property type="entry name" value="RNA POLYMERASE ECF-TYPE SIGMA FACTO"/>
    <property type="match status" value="1"/>
</dbReference>
<dbReference type="AlphaFoldDB" id="A0A8J4A3M0"/>
<keyword evidence="1" id="KW-0805">Transcription regulation</keyword>
<dbReference type="InterPro" id="IPR013325">
    <property type="entry name" value="RNA_pol_sigma_r2"/>
</dbReference>
<evidence type="ECO:0008006" key="7">
    <source>
        <dbReference type="Google" id="ProtNLM"/>
    </source>
</evidence>
<evidence type="ECO:0000256" key="4">
    <source>
        <dbReference type="SAM" id="MobiDB-lite"/>
    </source>
</evidence>
<evidence type="ECO:0000313" key="6">
    <source>
        <dbReference type="Proteomes" id="UP000635606"/>
    </source>
</evidence>